<dbReference type="EMBL" id="CM023489">
    <property type="protein sequence ID" value="KAH6921886.1"/>
    <property type="molecule type" value="Genomic_DNA"/>
</dbReference>
<reference evidence="1" key="1">
    <citation type="submission" date="2020-05" db="EMBL/GenBank/DDBJ databases">
        <title>Large-scale comparative analyses of tick genomes elucidate their genetic diversity and vector capacities.</title>
        <authorList>
            <person name="Jia N."/>
            <person name="Wang J."/>
            <person name="Shi W."/>
            <person name="Du L."/>
            <person name="Sun Y."/>
            <person name="Zhan W."/>
            <person name="Jiang J."/>
            <person name="Wang Q."/>
            <person name="Zhang B."/>
            <person name="Ji P."/>
            <person name="Sakyi L.B."/>
            <person name="Cui X."/>
            <person name="Yuan T."/>
            <person name="Jiang B."/>
            <person name="Yang W."/>
            <person name="Lam T.T.-Y."/>
            <person name="Chang Q."/>
            <person name="Ding S."/>
            <person name="Wang X."/>
            <person name="Zhu J."/>
            <person name="Ruan X."/>
            <person name="Zhao L."/>
            <person name="Wei J."/>
            <person name="Que T."/>
            <person name="Du C."/>
            <person name="Cheng J."/>
            <person name="Dai P."/>
            <person name="Han X."/>
            <person name="Huang E."/>
            <person name="Gao Y."/>
            <person name="Liu J."/>
            <person name="Shao H."/>
            <person name="Ye R."/>
            <person name="Li L."/>
            <person name="Wei W."/>
            <person name="Wang X."/>
            <person name="Wang C."/>
            <person name="Yang T."/>
            <person name="Huo Q."/>
            <person name="Li W."/>
            <person name="Guo W."/>
            <person name="Chen H."/>
            <person name="Zhou L."/>
            <person name="Ni X."/>
            <person name="Tian J."/>
            <person name="Zhou Y."/>
            <person name="Sheng Y."/>
            <person name="Liu T."/>
            <person name="Pan Y."/>
            <person name="Xia L."/>
            <person name="Li J."/>
            <person name="Zhao F."/>
            <person name="Cao W."/>
        </authorList>
    </citation>
    <scope>NUCLEOTIDE SEQUENCE</scope>
    <source>
        <strain evidence="1">Hyas-2018</strain>
    </source>
</reference>
<organism evidence="1 2">
    <name type="scientific">Hyalomma asiaticum</name>
    <name type="common">Tick</name>
    <dbReference type="NCBI Taxonomy" id="266040"/>
    <lineage>
        <taxon>Eukaryota</taxon>
        <taxon>Metazoa</taxon>
        <taxon>Ecdysozoa</taxon>
        <taxon>Arthropoda</taxon>
        <taxon>Chelicerata</taxon>
        <taxon>Arachnida</taxon>
        <taxon>Acari</taxon>
        <taxon>Parasitiformes</taxon>
        <taxon>Ixodida</taxon>
        <taxon>Ixodoidea</taxon>
        <taxon>Ixodidae</taxon>
        <taxon>Hyalomminae</taxon>
        <taxon>Hyalomma</taxon>
    </lineage>
</organism>
<accession>A0ACB7RHJ1</accession>
<gene>
    <name evidence="1" type="ORF">HPB50_006211</name>
</gene>
<keyword evidence="2" id="KW-1185">Reference proteome</keyword>
<sequence length="950" mass="105920">MSGKDAAIDRKLVVVGDGNCGKTCLLVTYCSDSFPDVYVPTVFETYSTFVECNQQRVRLSLWDTAGEEDYDRLRPLSYGQANVVLMCFTLDNPDSLTNVEFKWEPEIRHYLPKVPIVLVGNKRDVRDDYRPPMVLPRNYKPPVTTAAGRAVANRIGAAAYHECSALKRSGVREVFDAAIKASLQQQAGRKKRLQCTMLASSRARRRLVVSYKEHMGHKSNIVRITLVAAGDSDVGKSAMMHVFVHRCFPAECPPTALDQKETLLHWSGKTVHLNLWDTPGSSSYDALRPLAYPEADAVLICFALDSRASLVNVEQKWAPEIRQHLPNVPIILVGNKQASSTLRRLTRAHKDLRDIDPRPLCELNPRPDAASFVSPSEGKAMLECIGGSAYVECSALMDQGLEEVFGAAIEEALKQVPTVKVDSGLELTGCAPIGRYIAEQSERGRTVLGKNAQERALIQQWLEYVAVRCENGTLASDTAHSTLQLSLTFKEKEKYGHLCRWFDLHVPHGQFLPNGSIHHITFASGLLQLLWDTAGMLGVRHKTIILNNAEWGIELANGSWTGFLGELQRNESDVSFTLFYPTNSRNKVAQPTSSVWTEDVVILGAFGNDSSQASSIAASLTVFERDVWIALGVSLLVLGLIISLAPGSSQTFASRLVNNLLRLSRSMCLQVNHDSPRSSSSRVVVATWWLAVLVFANVFTGKMKAGLTVRHKSGHRIDSAAQLAAREDVRVYMLRGPAYPLLLALSPNQHDRQVYRKLKPGSLVPYRRLWSAEVLDQMVAGKAVIIGDRTTLMYHAAERCHRYPHHEFYLGRERLFSHPLVIYYNRATVRLIMNAWERRRTRLTEAGVVLKWYGETVSSDGDFSRCPRVDVGEQDTLHFDHLHSVFLLLLTGHGLALAALVAELPAAALVKLCGRRRRRRANRTSPARRSRGRLVIIRHPAATMSVTDER</sequence>
<evidence type="ECO:0000313" key="1">
    <source>
        <dbReference type="EMBL" id="KAH6921886.1"/>
    </source>
</evidence>
<evidence type="ECO:0000313" key="2">
    <source>
        <dbReference type="Proteomes" id="UP000821845"/>
    </source>
</evidence>
<name>A0ACB7RHJ1_HYAAI</name>
<dbReference type="Proteomes" id="UP000821845">
    <property type="component" value="Chromosome 9"/>
</dbReference>
<comment type="caution">
    <text evidence="1">The sequence shown here is derived from an EMBL/GenBank/DDBJ whole genome shotgun (WGS) entry which is preliminary data.</text>
</comment>
<protein>
    <submittedName>
        <fullName evidence="1">Uncharacterized protein</fullName>
    </submittedName>
</protein>
<proteinExistence type="predicted"/>